<protein>
    <submittedName>
        <fullName evidence="1">Uncharacterized protein</fullName>
    </submittedName>
</protein>
<dbReference type="GO" id="GO:0003887">
    <property type="term" value="F:DNA-directed DNA polymerase activity"/>
    <property type="evidence" value="ECO:0007669"/>
    <property type="project" value="InterPro"/>
</dbReference>
<reference evidence="1" key="2">
    <citation type="journal article" date="2015" name="Vet. Microbiol.">
        <title>Variants of a genomic island in Aeromonas salmonicida subsp. salmonicida link isolates with their geographical origins.</title>
        <authorList>
            <person name="Emond-Rheault J.G."/>
            <person name="Vincent A.T."/>
            <person name="Trudel M.V."/>
            <person name="Brochu F."/>
            <person name="Boyle B."/>
            <person name="Tanaka K.H."/>
            <person name="Attere S.A."/>
            <person name="Jubinville E."/>
            <person name="Loch T.P."/>
            <person name="Winters A.D."/>
            <person name="Faisal M."/>
            <person name="Frenette M."/>
            <person name="Derome N."/>
            <person name="Charette S.J."/>
        </authorList>
    </citation>
    <scope>NUCLEOTIDE SEQUENCE</scope>
    <source>
        <strain evidence="1">01-B526</strain>
    </source>
</reference>
<name>A0A0A7KTV4_AERSS</name>
<dbReference type="GO" id="GO:0003677">
    <property type="term" value="F:DNA binding"/>
    <property type="evidence" value="ECO:0007669"/>
    <property type="project" value="InterPro"/>
</dbReference>
<sequence>MSIELLIKLHSPKAVSIEAESQRSGRSPDSVGREEVLAALAHAEHLHPVGVMVLRARHLSDGLAVRQLVGSYPPSAVMSAAGLQGDSERLLRLYKRHHPYGRREAQRARELELLGDHDNAARVRALILSRCERDTQGGRCPACSGTGELTKPKPHTCPHCHAGYISAPPLTTDAERSAAQELQYCYSDAVRAFSPVPWIRPRQHNDSARRLGAHVAPFSFPLRCVRYHRQQEGTMSHNLCSLPPEQQERVEVEKAAAYAVWKERNPDIKTPAESEAGNYKGEMQAYFLQQVERYRKMK</sequence>
<dbReference type="GO" id="GO:0006260">
    <property type="term" value="P:DNA replication"/>
    <property type="evidence" value="ECO:0007669"/>
    <property type="project" value="InterPro"/>
</dbReference>
<organism evidence="1">
    <name type="scientific">Aeromonas salmonicida subsp. salmonicida</name>
    <dbReference type="NCBI Taxonomy" id="29491"/>
    <lineage>
        <taxon>Bacteria</taxon>
        <taxon>Pseudomonadati</taxon>
        <taxon>Pseudomonadota</taxon>
        <taxon>Gammaproteobacteria</taxon>
        <taxon>Aeromonadales</taxon>
        <taxon>Aeromonadaceae</taxon>
        <taxon>Aeromonas</taxon>
    </lineage>
</organism>
<dbReference type="InterPro" id="IPR036745">
    <property type="entry name" value="PolIII_theta_sf"/>
</dbReference>
<dbReference type="AlphaFoldDB" id="A0A0A7KTV4"/>
<accession>A0A0A7KTV4</accession>
<dbReference type="EMBL" id="KJ626178">
    <property type="protein sequence ID" value="AIZ49587.1"/>
    <property type="molecule type" value="Genomic_DNA"/>
</dbReference>
<dbReference type="Pfam" id="PF11686">
    <property type="entry name" value="DUF3283"/>
    <property type="match status" value="1"/>
</dbReference>
<reference evidence="1" key="1">
    <citation type="submission" date="2014-03" db="EMBL/GenBank/DDBJ databases">
        <authorList>
            <person name="Emond-Rheault J.-G."/>
            <person name="Trudel M.V."/>
            <person name="Vincent A.T."/>
            <person name="Brochu F."/>
            <person name="Boyle B."/>
            <person name="Tanaka K.H."/>
            <person name="Attere S.A."/>
            <person name="Jubinville E."/>
            <person name="Frenette M."/>
            <person name="Derome N."/>
            <person name="Charette S.J."/>
        </authorList>
    </citation>
    <scope>NUCLEOTIDE SEQUENCE</scope>
    <source>
        <strain evidence="1">01-B526</strain>
    </source>
</reference>
<dbReference type="Gene3D" id="1.20.58.250">
    <property type="entry name" value="DNA polymerase III-theta"/>
    <property type="match status" value="1"/>
</dbReference>
<dbReference type="SUPFAM" id="SSF46575">
    <property type="entry name" value="DNA polymerase III theta subunit-like"/>
    <property type="match status" value="1"/>
</dbReference>
<evidence type="ECO:0000313" key="1">
    <source>
        <dbReference type="EMBL" id="AIZ49587.1"/>
    </source>
</evidence>
<dbReference type="InterPro" id="IPR021700">
    <property type="entry name" value="DUF3283"/>
</dbReference>
<proteinExistence type="predicted"/>